<protein>
    <submittedName>
        <fullName evidence="1">Uncharacterized protein</fullName>
    </submittedName>
</protein>
<dbReference type="AlphaFoldDB" id="A0AAD8KUF4"/>
<accession>A0AAD8KUF4</accession>
<dbReference type="Proteomes" id="UP001229421">
    <property type="component" value="Unassembled WGS sequence"/>
</dbReference>
<evidence type="ECO:0000313" key="2">
    <source>
        <dbReference type="Proteomes" id="UP001229421"/>
    </source>
</evidence>
<evidence type="ECO:0000313" key="1">
    <source>
        <dbReference type="EMBL" id="KAK1429770.1"/>
    </source>
</evidence>
<organism evidence="1 2">
    <name type="scientific">Tagetes erecta</name>
    <name type="common">African marigold</name>
    <dbReference type="NCBI Taxonomy" id="13708"/>
    <lineage>
        <taxon>Eukaryota</taxon>
        <taxon>Viridiplantae</taxon>
        <taxon>Streptophyta</taxon>
        <taxon>Embryophyta</taxon>
        <taxon>Tracheophyta</taxon>
        <taxon>Spermatophyta</taxon>
        <taxon>Magnoliopsida</taxon>
        <taxon>eudicotyledons</taxon>
        <taxon>Gunneridae</taxon>
        <taxon>Pentapetalae</taxon>
        <taxon>asterids</taxon>
        <taxon>campanulids</taxon>
        <taxon>Asterales</taxon>
        <taxon>Asteraceae</taxon>
        <taxon>Asteroideae</taxon>
        <taxon>Heliantheae alliance</taxon>
        <taxon>Tageteae</taxon>
        <taxon>Tagetes</taxon>
    </lineage>
</organism>
<gene>
    <name evidence="1" type="ORF">QVD17_11988</name>
</gene>
<keyword evidence="2" id="KW-1185">Reference proteome</keyword>
<dbReference type="EMBL" id="JAUHHV010000003">
    <property type="protein sequence ID" value="KAK1429770.1"/>
    <property type="molecule type" value="Genomic_DNA"/>
</dbReference>
<proteinExistence type="predicted"/>
<name>A0AAD8KUF4_TARER</name>
<reference evidence="1" key="1">
    <citation type="journal article" date="2023" name="bioRxiv">
        <title>Improved chromosome-level genome assembly for marigold (Tagetes erecta).</title>
        <authorList>
            <person name="Jiang F."/>
            <person name="Yuan L."/>
            <person name="Wang S."/>
            <person name="Wang H."/>
            <person name="Xu D."/>
            <person name="Wang A."/>
            <person name="Fan W."/>
        </authorList>
    </citation>
    <scope>NUCLEOTIDE SEQUENCE</scope>
    <source>
        <strain evidence="1">WSJ</strain>
        <tissue evidence="1">Leaf</tissue>
    </source>
</reference>
<comment type="caution">
    <text evidence="1">The sequence shown here is derived from an EMBL/GenBank/DDBJ whole genome shotgun (WGS) entry which is preliminary data.</text>
</comment>
<sequence>MQNQPSVPLLKLCYVSDDVGASGIRWQREKASVVYEICVMMATIVMVESFGGCKMEKMKIEEEDEDA</sequence>